<dbReference type="RefSeq" id="WP_232079311.1">
    <property type="nucleotide sequence ID" value="NZ_AP022613.1"/>
</dbReference>
<dbReference type="SUPFAM" id="SSF52540">
    <property type="entry name" value="P-loop containing nucleoside triphosphate hydrolases"/>
    <property type="match status" value="1"/>
</dbReference>
<keyword evidence="9" id="KW-1185">Reference proteome</keyword>
<evidence type="ECO:0000259" key="7">
    <source>
        <dbReference type="PROSITE" id="PS50893"/>
    </source>
</evidence>
<organism evidence="8 9">
    <name type="scientific">Mycobacterium conspicuum</name>
    <dbReference type="NCBI Taxonomy" id="44010"/>
    <lineage>
        <taxon>Bacteria</taxon>
        <taxon>Bacillati</taxon>
        <taxon>Actinomycetota</taxon>
        <taxon>Actinomycetes</taxon>
        <taxon>Mycobacteriales</taxon>
        <taxon>Mycobacteriaceae</taxon>
        <taxon>Mycobacterium</taxon>
    </lineage>
</organism>
<keyword evidence="6" id="KW-0046">Antibiotic resistance</keyword>
<dbReference type="EMBL" id="AP022613">
    <property type="protein sequence ID" value="BBZ39899.1"/>
    <property type="molecule type" value="Genomic_DNA"/>
</dbReference>
<reference evidence="8 9" key="1">
    <citation type="journal article" date="2019" name="Emerg. Microbes Infect.">
        <title>Comprehensive subspecies identification of 175 nontuberculous mycobacteria species based on 7547 genomic profiles.</title>
        <authorList>
            <person name="Matsumoto Y."/>
            <person name="Kinjo T."/>
            <person name="Motooka D."/>
            <person name="Nabeya D."/>
            <person name="Jung N."/>
            <person name="Uechi K."/>
            <person name="Horii T."/>
            <person name="Iida T."/>
            <person name="Fujita J."/>
            <person name="Nakamura S."/>
        </authorList>
    </citation>
    <scope>NUCLEOTIDE SEQUENCE [LARGE SCALE GENOMIC DNA]</scope>
    <source>
        <strain evidence="8 9">JCM 14738</strain>
    </source>
</reference>
<keyword evidence="4" id="KW-0547">Nucleotide-binding</keyword>
<keyword evidence="3" id="KW-0813">Transport</keyword>
<dbReference type="GO" id="GO:0005524">
    <property type="term" value="F:ATP binding"/>
    <property type="evidence" value="ECO:0007669"/>
    <property type="project" value="UniProtKB-KW"/>
</dbReference>
<evidence type="ECO:0000256" key="3">
    <source>
        <dbReference type="ARBA" id="ARBA00022448"/>
    </source>
</evidence>
<dbReference type="Proteomes" id="UP000467385">
    <property type="component" value="Chromosome"/>
</dbReference>
<dbReference type="GO" id="GO:0005886">
    <property type="term" value="C:plasma membrane"/>
    <property type="evidence" value="ECO:0007669"/>
    <property type="project" value="UniProtKB-SubCell"/>
</dbReference>
<dbReference type="Gene3D" id="3.40.50.300">
    <property type="entry name" value="P-loop containing nucleotide triphosphate hydrolases"/>
    <property type="match status" value="1"/>
</dbReference>
<evidence type="ECO:0000256" key="2">
    <source>
        <dbReference type="ARBA" id="ARBA00005417"/>
    </source>
</evidence>
<evidence type="ECO:0000313" key="8">
    <source>
        <dbReference type="EMBL" id="BBZ39899.1"/>
    </source>
</evidence>
<proteinExistence type="inferred from homology"/>
<dbReference type="PROSITE" id="PS50893">
    <property type="entry name" value="ABC_TRANSPORTER_2"/>
    <property type="match status" value="1"/>
</dbReference>
<evidence type="ECO:0000256" key="1">
    <source>
        <dbReference type="ARBA" id="ARBA00004202"/>
    </source>
</evidence>
<gene>
    <name evidence="8" type="ORF">MCNS_29620</name>
</gene>
<dbReference type="InterPro" id="IPR003593">
    <property type="entry name" value="AAA+_ATPase"/>
</dbReference>
<dbReference type="GO" id="GO:0016887">
    <property type="term" value="F:ATP hydrolysis activity"/>
    <property type="evidence" value="ECO:0007669"/>
    <property type="project" value="InterPro"/>
</dbReference>
<keyword evidence="5 8" id="KW-0067">ATP-binding</keyword>
<evidence type="ECO:0000256" key="4">
    <source>
        <dbReference type="ARBA" id="ARBA00022741"/>
    </source>
</evidence>
<dbReference type="AlphaFoldDB" id="A0A7I7YDW0"/>
<feature type="domain" description="ABC transporter" evidence="7">
    <location>
        <begin position="13"/>
        <end position="237"/>
    </location>
</feature>
<evidence type="ECO:0000256" key="5">
    <source>
        <dbReference type="ARBA" id="ARBA00022840"/>
    </source>
</evidence>
<dbReference type="InterPro" id="IPR050763">
    <property type="entry name" value="ABC_transporter_ATP-binding"/>
</dbReference>
<protein>
    <submittedName>
        <fullName evidence="8">ABC transporter ATP-binding protein</fullName>
    </submittedName>
</protein>
<dbReference type="InterPro" id="IPR003439">
    <property type="entry name" value="ABC_transporter-like_ATP-bd"/>
</dbReference>
<evidence type="ECO:0000313" key="9">
    <source>
        <dbReference type="Proteomes" id="UP000467385"/>
    </source>
</evidence>
<dbReference type="CDD" id="cd03230">
    <property type="entry name" value="ABC_DR_subfamily_A"/>
    <property type="match status" value="1"/>
</dbReference>
<dbReference type="PANTHER" id="PTHR42711:SF5">
    <property type="entry name" value="ABC TRANSPORTER ATP-BINDING PROTEIN NATA"/>
    <property type="match status" value="1"/>
</dbReference>
<name>A0A7I7YDW0_9MYCO</name>
<dbReference type="GO" id="GO:0046677">
    <property type="term" value="P:response to antibiotic"/>
    <property type="evidence" value="ECO:0007669"/>
    <property type="project" value="UniProtKB-KW"/>
</dbReference>
<dbReference type="Pfam" id="PF00005">
    <property type="entry name" value="ABC_tran"/>
    <property type="match status" value="1"/>
</dbReference>
<evidence type="ECO:0000256" key="6">
    <source>
        <dbReference type="ARBA" id="ARBA00023251"/>
    </source>
</evidence>
<comment type="subcellular location">
    <subcellularLocation>
        <location evidence="1">Cell membrane</location>
        <topology evidence="1">Peripheral membrane protein</topology>
    </subcellularLocation>
</comment>
<sequence>MESAAHTGSCPAIRVDGLTKRFGGVVAVENLSFSVEPGEVFGFLGPNGAGKSTTIRLLLGLIRPTAGSAEIFGCAAGDVRRSHRHMAYLPADVALWPALTGAEILELLANVGAGVDTAYRDELVDRFDLDLDKPARTYSTGNRQKVALVAAFATRAALLVLDEPTSGLDPLMEREFRGCVAEARKRGQTVFLSSHQLAEVEAVCDRVGILRAGRLVEIDGIADLRRLRRTVVEVSYRGEQPALRDVVGVSGVEQLTGNRLRFSLSGSPVPALQALAAADITALTMHEPTLEEIFLDYYGKADR</sequence>
<dbReference type="InterPro" id="IPR027417">
    <property type="entry name" value="P-loop_NTPase"/>
</dbReference>
<comment type="similarity">
    <text evidence="2">Belongs to the ABC transporter superfamily.</text>
</comment>
<dbReference type="PANTHER" id="PTHR42711">
    <property type="entry name" value="ABC TRANSPORTER ATP-BINDING PROTEIN"/>
    <property type="match status" value="1"/>
</dbReference>
<accession>A0A7I7YDW0</accession>
<dbReference type="SMART" id="SM00382">
    <property type="entry name" value="AAA"/>
    <property type="match status" value="1"/>
</dbReference>